<proteinExistence type="predicted"/>
<comment type="caution">
    <text evidence="1">The sequence shown here is derived from an EMBL/GenBank/DDBJ whole genome shotgun (WGS) entry which is preliminary data.</text>
</comment>
<sequence>MTSLVQGSPSLDPYEYASQLVRGYCGIAFDYTRDDTRLLDPRTDGTVQLPQTPVLAVSAVAGWMPGPTGIWDWRPIAWYRWLPRGLLYCTAGLENPTLPTWGPVWPWVPGGLRVTYDHGYDRIPDDIQAVVTRLATQISKNPAWVQSRKVGEVATVYSTTGITLRDEDKRVLDRYAAQEVS</sequence>
<dbReference type="STRING" id="455432.AWN90_41055"/>
<dbReference type="EMBL" id="LWGR01000013">
    <property type="protein sequence ID" value="KZM70917.1"/>
    <property type="molecule type" value="Genomic_DNA"/>
</dbReference>
<evidence type="ECO:0000313" key="1">
    <source>
        <dbReference type="EMBL" id="KZM70917.1"/>
    </source>
</evidence>
<dbReference type="AlphaFoldDB" id="A0A164K139"/>
<gene>
    <name evidence="1" type="ORF">AWN90_41055</name>
</gene>
<dbReference type="OrthoDB" id="4198058at2"/>
<dbReference type="Proteomes" id="UP000076512">
    <property type="component" value="Unassembled WGS sequence"/>
</dbReference>
<dbReference type="RefSeq" id="WP_067594757.1">
    <property type="nucleotide sequence ID" value="NZ_JAAFZG010000003.1"/>
</dbReference>
<name>A0A164K139_9NOCA</name>
<organism evidence="1 2">
    <name type="scientific">Nocardia terpenica</name>
    <dbReference type="NCBI Taxonomy" id="455432"/>
    <lineage>
        <taxon>Bacteria</taxon>
        <taxon>Bacillati</taxon>
        <taxon>Actinomycetota</taxon>
        <taxon>Actinomycetes</taxon>
        <taxon>Mycobacteriales</taxon>
        <taxon>Nocardiaceae</taxon>
        <taxon>Nocardia</taxon>
    </lineage>
</organism>
<keyword evidence="2" id="KW-1185">Reference proteome</keyword>
<evidence type="ECO:0008006" key="3">
    <source>
        <dbReference type="Google" id="ProtNLM"/>
    </source>
</evidence>
<accession>A0A164K139</accession>
<evidence type="ECO:0000313" key="2">
    <source>
        <dbReference type="Proteomes" id="UP000076512"/>
    </source>
</evidence>
<reference evidence="1 2" key="1">
    <citation type="submission" date="2016-04" db="EMBL/GenBank/DDBJ databases">
        <authorList>
            <person name="Evans L.H."/>
            <person name="Alamgir A."/>
            <person name="Owens N."/>
            <person name="Weber N.D."/>
            <person name="Virtaneva K."/>
            <person name="Barbian K."/>
            <person name="Babar A."/>
            <person name="Rosenke K."/>
        </authorList>
    </citation>
    <scope>NUCLEOTIDE SEQUENCE [LARGE SCALE GENOMIC DNA]</scope>
    <source>
        <strain evidence="1 2">IFM 0406</strain>
    </source>
</reference>
<protein>
    <recommendedName>
        <fullName evidence="3">Head-to-tail adaptor</fullName>
    </recommendedName>
</protein>